<evidence type="ECO:0000256" key="3">
    <source>
        <dbReference type="ARBA" id="ARBA00022991"/>
    </source>
</evidence>
<dbReference type="Pfam" id="PF00502">
    <property type="entry name" value="Phycobilisome"/>
    <property type="match status" value="1"/>
</dbReference>
<keyword evidence="6" id="KW-0793">Thylakoid</keyword>
<evidence type="ECO:0000313" key="7">
    <source>
        <dbReference type="EMBL" id="KAF3883891.1"/>
    </source>
</evidence>
<dbReference type="PANTHER" id="PTHR34011:SF7">
    <property type="entry name" value="C-PHYCOCYANIN BETA SUBUNIT"/>
    <property type="match status" value="1"/>
</dbReference>
<dbReference type="EMBL" id="JHEG04000002">
    <property type="protein sequence ID" value="KAF3883891.1"/>
    <property type="molecule type" value="Genomic_DNA"/>
</dbReference>
<reference evidence="8" key="1">
    <citation type="journal article" date="2015" name="Genome Announc.">
        <title>Draft Genome Sequence of Tolypothrix boutellei Strain VB521301.</title>
        <authorList>
            <person name="Chandrababunaidu M.M."/>
            <person name="Singh D."/>
            <person name="Sen D."/>
            <person name="Bhan S."/>
            <person name="Das S."/>
            <person name="Gupta A."/>
            <person name="Adhikary S.P."/>
            <person name="Tripathy S."/>
        </authorList>
    </citation>
    <scope>NUCLEOTIDE SEQUENCE</scope>
    <source>
        <strain evidence="8">VB521301</strain>
    </source>
</reference>
<keyword evidence="6" id="KW-0472">Membrane</keyword>
<comment type="similarity">
    <text evidence="2 6">Belongs to the phycobiliprotein family.</text>
</comment>
<keyword evidence="3 6" id="KW-0157">Chromophore</keyword>
<dbReference type="AlphaFoldDB" id="A0A0C1N214"/>
<dbReference type="RefSeq" id="WP_038077740.1">
    <property type="nucleotide sequence ID" value="NZ_JHEG04000002.1"/>
</dbReference>
<evidence type="ECO:0000313" key="8">
    <source>
        <dbReference type="EMBL" id="KIE08547.1"/>
    </source>
</evidence>
<evidence type="ECO:0000256" key="5">
    <source>
        <dbReference type="PIRSR" id="PIRSR000081-1"/>
    </source>
</evidence>
<dbReference type="GO" id="GO:0030089">
    <property type="term" value="C:phycobilisome"/>
    <property type="evidence" value="ECO:0007669"/>
    <property type="project" value="UniProtKB-KW"/>
</dbReference>
<dbReference type="PIRSF" id="PIRSF000081">
    <property type="entry name" value="Phycocyanin"/>
    <property type="match status" value="1"/>
</dbReference>
<dbReference type="SUPFAM" id="SSF46458">
    <property type="entry name" value="Globin-like"/>
    <property type="match status" value="1"/>
</dbReference>
<dbReference type="InterPro" id="IPR012128">
    <property type="entry name" value="Phycobilisome_asu/bsu"/>
</dbReference>
<dbReference type="OrthoDB" id="512145at2"/>
<dbReference type="PANTHER" id="PTHR34011">
    <property type="entry name" value="PHYCOBILISOME 32.1 KDA LINKER POLYPEPTIDE, PHYCOCYANIN-ASSOCIATED, ROD 2-RELATED"/>
    <property type="match status" value="1"/>
</dbReference>
<keyword evidence="4 6" id="KW-0089">Bile pigment</keyword>
<gene>
    <name evidence="8" type="ORF">DA73_0228775</name>
    <name evidence="7" type="ORF">DA73_0400039990</name>
</gene>
<feature type="binding site" description="covalent" evidence="5">
    <location>
        <position position="153"/>
    </location>
    <ligand>
        <name>(2R,3E)-phycocyanobilin</name>
        <dbReference type="ChEBI" id="CHEBI:85275"/>
        <label>1</label>
    </ligand>
</feature>
<evidence type="ECO:0000256" key="1">
    <source>
        <dbReference type="ARBA" id="ARBA00004445"/>
    </source>
</evidence>
<keyword evidence="6" id="KW-0602">Photosynthesis</keyword>
<comment type="caution">
    <text evidence="8">The sequence shown here is derived from an EMBL/GenBank/DDBJ whole genome shotgun (WGS) entry which is preliminary data.</text>
</comment>
<reference evidence="7" key="2">
    <citation type="submission" date="2019-11" db="EMBL/GenBank/DDBJ databases">
        <title>Improved Assembly of Tolypothrix boutellei genome.</title>
        <authorList>
            <person name="Sarangi A.N."/>
            <person name="Mukherjee M."/>
            <person name="Ghosh S."/>
            <person name="Singh D."/>
            <person name="Das A."/>
            <person name="Kant S."/>
            <person name="Prusty A."/>
            <person name="Tripathy S."/>
        </authorList>
    </citation>
    <scope>NUCLEOTIDE SEQUENCE</scope>
    <source>
        <strain evidence="7">VB521301</strain>
    </source>
</reference>
<dbReference type="Gene3D" id="1.10.490.20">
    <property type="entry name" value="Phycocyanins"/>
    <property type="match status" value="1"/>
</dbReference>
<evidence type="ECO:0000313" key="9">
    <source>
        <dbReference type="Proteomes" id="UP000029738"/>
    </source>
</evidence>
<comment type="subcellular location">
    <subcellularLocation>
        <location evidence="1 6">Cellular thylakoid membrane</location>
        <topology evidence="1 6">Peripheral membrane protein</topology>
        <orientation evidence="1 6">Cytoplasmic side</orientation>
    </subcellularLocation>
</comment>
<dbReference type="STRING" id="1479485.DA73_0228775"/>
<feature type="binding site" evidence="5">
    <location>
        <position position="77"/>
    </location>
    <ligand>
        <name>(2R,3E)-phycocyanobilin</name>
        <dbReference type="ChEBI" id="CHEBI:85275"/>
        <label>2</label>
    </ligand>
</feature>
<dbReference type="Proteomes" id="UP000029738">
    <property type="component" value="Unassembled WGS sequence"/>
</dbReference>
<dbReference type="EMBL" id="JHEG02000058">
    <property type="protein sequence ID" value="KIE08547.1"/>
    <property type="molecule type" value="Genomic_DNA"/>
</dbReference>
<evidence type="ECO:0000256" key="6">
    <source>
        <dbReference type="RuleBase" id="RU004438"/>
    </source>
</evidence>
<keyword evidence="6" id="KW-0813">Transport</keyword>
<keyword evidence="6" id="KW-0042">Antenna complex</keyword>
<evidence type="ECO:0000256" key="4">
    <source>
        <dbReference type="ARBA" id="ARBA00023307"/>
    </source>
</evidence>
<protein>
    <submittedName>
        <fullName evidence="7 8">Phycocyanin</fullName>
    </submittedName>
</protein>
<keyword evidence="9" id="KW-1185">Reference proteome</keyword>
<feature type="binding site" description="covalent" evidence="5">
    <location>
        <position position="82"/>
    </location>
    <ligand>
        <name>(2R,3E)-phycocyanobilin</name>
        <dbReference type="ChEBI" id="CHEBI:85275"/>
        <label>2</label>
    </ligand>
</feature>
<dbReference type="GO" id="GO:0031676">
    <property type="term" value="C:plasma membrane-derived thylakoid membrane"/>
    <property type="evidence" value="ECO:0007669"/>
    <property type="project" value="UniProtKB-SubCell"/>
</dbReference>
<keyword evidence="6" id="KW-0249">Electron transport</keyword>
<name>A0A0C1N214_9CYAN</name>
<dbReference type="InterPro" id="IPR038719">
    <property type="entry name" value="Phycobilisome_asu/bsu_sf"/>
</dbReference>
<feature type="binding site" evidence="5">
    <location>
        <position position="39"/>
    </location>
    <ligand>
        <name>(2R,3E)-phycocyanobilin</name>
        <dbReference type="ChEBI" id="CHEBI:85275"/>
        <label>1</label>
    </ligand>
</feature>
<dbReference type="GO" id="GO:0015979">
    <property type="term" value="P:photosynthesis"/>
    <property type="evidence" value="ECO:0007669"/>
    <property type="project" value="UniProtKB-KW"/>
</dbReference>
<keyword evidence="6" id="KW-0605">Phycobilisome</keyword>
<evidence type="ECO:0000256" key="2">
    <source>
        <dbReference type="ARBA" id="ARBA00008182"/>
    </source>
</evidence>
<organism evidence="8">
    <name type="scientific">Tolypothrix bouteillei VB521301</name>
    <dbReference type="NCBI Taxonomy" id="1479485"/>
    <lineage>
        <taxon>Bacteria</taxon>
        <taxon>Bacillati</taxon>
        <taxon>Cyanobacteriota</taxon>
        <taxon>Cyanophyceae</taxon>
        <taxon>Nostocales</taxon>
        <taxon>Tolypothrichaceae</taxon>
        <taxon>Tolypothrix</taxon>
    </lineage>
</organism>
<sequence length="172" mass="18354">MLDAFSKVVEQADKKGSYLSDNEINGLSALVADSNKRLDVVNRLTSNASSIVANSYRALVAERSEVFNAGGACFHNRNQAACIRDLGFILRYVTYSVLAGDASVMDDRCLNGLRETYQALGTPGDAVASGIQKMKDAAIKIANDTNGITRGDCSQLMSEVASYFDRAAAAVV</sequence>
<proteinExistence type="inferred from homology"/>
<feature type="binding site" evidence="5">
    <location>
        <position position="35"/>
    </location>
    <ligand>
        <name>(2R,3E)-phycocyanobilin</name>
        <dbReference type="ChEBI" id="CHEBI:85275"/>
        <label>1</label>
    </ligand>
</feature>
<dbReference type="InterPro" id="IPR009050">
    <property type="entry name" value="Globin-like_sf"/>
</dbReference>
<accession>A0A0C1N214</accession>